<evidence type="ECO:0000313" key="2">
    <source>
        <dbReference type="EMBL" id="CAK9111314.1"/>
    </source>
</evidence>
<dbReference type="Proteomes" id="UP001642464">
    <property type="component" value="Unassembled WGS sequence"/>
</dbReference>
<proteinExistence type="predicted"/>
<feature type="compositionally biased region" description="Low complexity" evidence="1">
    <location>
        <begin position="100"/>
        <end position="109"/>
    </location>
</feature>
<comment type="caution">
    <text evidence="2">The sequence shown here is derived from an EMBL/GenBank/DDBJ whole genome shotgun (WGS) entry which is preliminary data.</text>
</comment>
<evidence type="ECO:0000313" key="3">
    <source>
        <dbReference type="Proteomes" id="UP001642464"/>
    </source>
</evidence>
<reference evidence="2 3" key="1">
    <citation type="submission" date="2024-02" db="EMBL/GenBank/DDBJ databases">
        <authorList>
            <person name="Chen Y."/>
            <person name="Shah S."/>
            <person name="Dougan E. K."/>
            <person name="Thang M."/>
            <person name="Chan C."/>
        </authorList>
    </citation>
    <scope>NUCLEOTIDE SEQUENCE [LARGE SCALE GENOMIC DNA]</scope>
</reference>
<keyword evidence="3" id="KW-1185">Reference proteome</keyword>
<feature type="compositionally biased region" description="Basic and acidic residues" evidence="1">
    <location>
        <begin position="220"/>
        <end position="230"/>
    </location>
</feature>
<protein>
    <submittedName>
        <fullName evidence="2">Uncharacterized protein</fullName>
    </submittedName>
</protein>
<feature type="region of interest" description="Disordered" evidence="1">
    <location>
        <begin position="34"/>
        <end position="59"/>
    </location>
</feature>
<name>A0ABP0SG31_9DINO</name>
<evidence type="ECO:0000256" key="1">
    <source>
        <dbReference type="SAM" id="MobiDB-lite"/>
    </source>
</evidence>
<organism evidence="2 3">
    <name type="scientific">Durusdinium trenchii</name>
    <dbReference type="NCBI Taxonomy" id="1381693"/>
    <lineage>
        <taxon>Eukaryota</taxon>
        <taxon>Sar</taxon>
        <taxon>Alveolata</taxon>
        <taxon>Dinophyceae</taxon>
        <taxon>Suessiales</taxon>
        <taxon>Symbiodiniaceae</taxon>
        <taxon>Durusdinium</taxon>
    </lineage>
</organism>
<gene>
    <name evidence="2" type="ORF">SCF082_LOCUS51679</name>
</gene>
<accession>A0ABP0SG31</accession>
<feature type="compositionally biased region" description="Low complexity" evidence="1">
    <location>
        <begin position="45"/>
        <end position="54"/>
    </location>
</feature>
<sequence>MCTAMAPMQQRMQDLLEEVQGGFGFARLEELVKRPAETGSDAPESGRSSLGRALRLSREHQTAQEYERLVDLLCGPPVPYSASRGVRWRPPRRPRRLARPLHAAQAALPSEPKTSRSWEPEEPSSPGSPMVVHRHYHHHYHHHYAVSELDDLGHIVGEESCIDHAAPNASEFDCRAEIEHHHRHHHVKEAEMGVRARQLLEDALEVQRNQRPKPGPFDGRGPDPRLPRLT</sequence>
<feature type="region of interest" description="Disordered" evidence="1">
    <location>
        <begin position="206"/>
        <end position="230"/>
    </location>
</feature>
<dbReference type="EMBL" id="CAXAMM010043696">
    <property type="protein sequence ID" value="CAK9111314.1"/>
    <property type="molecule type" value="Genomic_DNA"/>
</dbReference>
<feature type="region of interest" description="Disordered" evidence="1">
    <location>
        <begin position="99"/>
        <end position="132"/>
    </location>
</feature>